<proteinExistence type="predicted"/>
<organism evidence="1 2">
    <name type="scientific">Orchesella dallaii</name>
    <dbReference type="NCBI Taxonomy" id="48710"/>
    <lineage>
        <taxon>Eukaryota</taxon>
        <taxon>Metazoa</taxon>
        <taxon>Ecdysozoa</taxon>
        <taxon>Arthropoda</taxon>
        <taxon>Hexapoda</taxon>
        <taxon>Collembola</taxon>
        <taxon>Entomobryomorpha</taxon>
        <taxon>Entomobryoidea</taxon>
        <taxon>Orchesellidae</taxon>
        <taxon>Orchesellinae</taxon>
        <taxon>Orchesella</taxon>
    </lineage>
</organism>
<gene>
    <name evidence="1" type="ORF">ODALV1_LOCUS888</name>
</gene>
<keyword evidence="2" id="KW-1185">Reference proteome</keyword>
<dbReference type="EMBL" id="CAXLJM020000004">
    <property type="protein sequence ID" value="CAL8069673.1"/>
    <property type="molecule type" value="Genomic_DNA"/>
</dbReference>
<dbReference type="Proteomes" id="UP001642540">
    <property type="component" value="Unassembled WGS sequence"/>
</dbReference>
<accession>A0ABP1PLY0</accession>
<protein>
    <submittedName>
        <fullName evidence="1">Uncharacterized protein</fullName>
    </submittedName>
</protein>
<sequence>MLERGVGREFRLTKNFTASDVIENESFDGMNCSALGNSQFSQCENIYECNDAPGGGAVSMNTISFLVVYRSVNVTGSLRFRGFALISDSDGSWQY</sequence>
<evidence type="ECO:0000313" key="1">
    <source>
        <dbReference type="EMBL" id="CAL8069673.1"/>
    </source>
</evidence>
<reference evidence="1 2" key="1">
    <citation type="submission" date="2024-08" db="EMBL/GenBank/DDBJ databases">
        <authorList>
            <person name="Cucini C."/>
            <person name="Frati F."/>
        </authorList>
    </citation>
    <scope>NUCLEOTIDE SEQUENCE [LARGE SCALE GENOMIC DNA]</scope>
</reference>
<comment type="caution">
    <text evidence="1">The sequence shown here is derived from an EMBL/GenBank/DDBJ whole genome shotgun (WGS) entry which is preliminary data.</text>
</comment>
<name>A0ABP1PLY0_9HEXA</name>
<evidence type="ECO:0000313" key="2">
    <source>
        <dbReference type="Proteomes" id="UP001642540"/>
    </source>
</evidence>